<dbReference type="HOGENOM" id="CLU_1325271_0_0_9"/>
<feature type="region of interest" description="Disordered" evidence="1">
    <location>
        <begin position="34"/>
        <end position="59"/>
    </location>
</feature>
<name>H6NGP5_9BACL</name>
<reference evidence="3 4" key="1">
    <citation type="journal article" date="2012" name="J. Bacteriol.">
        <title>Complete Genome Sequence of Paenibacillus mucilaginosus 3016, a Bacterium Functional as Microbial Fertilizer.</title>
        <authorList>
            <person name="Ma M."/>
            <person name="Wang Z."/>
            <person name="Li L."/>
            <person name="Jiang X."/>
            <person name="Guan D."/>
            <person name="Cao F."/>
            <person name="Chen H."/>
            <person name="Wang X."/>
            <person name="Shen D."/>
            <person name="Du B."/>
            <person name="Li J."/>
        </authorList>
    </citation>
    <scope>NUCLEOTIDE SEQUENCE [LARGE SCALE GENOMIC DNA]</scope>
    <source>
        <strain evidence="3 4">3016</strain>
    </source>
</reference>
<dbReference type="EMBL" id="CP003235">
    <property type="protein sequence ID" value="AFC33948.1"/>
    <property type="molecule type" value="Genomic_DNA"/>
</dbReference>
<feature type="compositionally biased region" description="Gly residues" evidence="1">
    <location>
        <begin position="41"/>
        <end position="50"/>
    </location>
</feature>
<proteinExistence type="predicted"/>
<sequence>MNKVKSKWKTALLSLTVAGAALLAVAPGSSALAQRNEDVEGGGGGGGGGYTPPRTTSTTTTQTLSDIPALYQEASWQSSNGGRYMNTRATLQRSGPLAGQLDAITRTKNSVKLTGFTGGVFILLKNSDGAVIGATEQKKFGVDGTWIGRYDRTDYWSAYFPADVAGATASMEIIQQHAAKDLDDQLAYWHDTVCRNTKLYGLTLPIGCTQ</sequence>
<dbReference type="KEGG" id="pmq:PM3016_7380"/>
<accession>H6NGP5</accession>
<protein>
    <submittedName>
        <fullName evidence="3">Uncharacterized protein</fullName>
    </submittedName>
</protein>
<feature type="chain" id="PRO_5003604934" evidence="2">
    <location>
        <begin position="34"/>
        <end position="210"/>
    </location>
</feature>
<evidence type="ECO:0000256" key="2">
    <source>
        <dbReference type="SAM" id="SignalP"/>
    </source>
</evidence>
<evidence type="ECO:0000313" key="3">
    <source>
        <dbReference type="EMBL" id="AFC33948.1"/>
    </source>
</evidence>
<keyword evidence="4" id="KW-1185">Reference proteome</keyword>
<evidence type="ECO:0000256" key="1">
    <source>
        <dbReference type="SAM" id="MobiDB-lite"/>
    </source>
</evidence>
<dbReference type="AlphaFoldDB" id="H6NGP5"/>
<keyword evidence="2" id="KW-0732">Signal</keyword>
<evidence type="ECO:0000313" key="4">
    <source>
        <dbReference type="Proteomes" id="UP000007523"/>
    </source>
</evidence>
<gene>
    <name evidence="3" type="ORF">PM3016_7380</name>
</gene>
<dbReference type="Proteomes" id="UP000007523">
    <property type="component" value="Chromosome"/>
</dbReference>
<organism evidence="3 4">
    <name type="scientific">Paenibacillus mucilaginosus 3016</name>
    <dbReference type="NCBI Taxonomy" id="1116391"/>
    <lineage>
        <taxon>Bacteria</taxon>
        <taxon>Bacillati</taxon>
        <taxon>Bacillota</taxon>
        <taxon>Bacilli</taxon>
        <taxon>Bacillales</taxon>
        <taxon>Paenibacillaceae</taxon>
        <taxon>Paenibacillus</taxon>
    </lineage>
</organism>
<feature type="signal peptide" evidence="2">
    <location>
        <begin position="1"/>
        <end position="33"/>
    </location>
</feature>
<dbReference type="RefSeq" id="WP_014372729.1">
    <property type="nucleotide sequence ID" value="NC_016935.1"/>
</dbReference>